<dbReference type="GeneID" id="118344323"/>
<name>A0A6P9E081_JUGRE</name>
<feature type="compositionally biased region" description="Polar residues" evidence="1">
    <location>
        <begin position="183"/>
        <end position="194"/>
    </location>
</feature>
<evidence type="ECO:0000256" key="1">
    <source>
        <dbReference type="SAM" id="MobiDB-lite"/>
    </source>
</evidence>
<sequence>MGLNDPYSSSRDQIMLIEPLPPLNRVFSMIQQQERQHLMLHQSPTPNLMAMLAKNTFSSFKPNQKSVCPYCPHCKIQGHSFENCFKVGNATPPLCSHCNMTGHSIDKCYKLHGYPPGHKLHGKTKSSTAAVASSLPCSNEDLDKEPTEPMALTKSQYNQLLVLLHSKDSSSAMASISVAPPSTSSNPIHNSKVSGLSFMDNDWDG</sequence>
<dbReference type="PANTHER" id="PTHR34222">
    <property type="entry name" value="GAG_PRE-INTEGRS DOMAIN-CONTAINING PROTEIN"/>
    <property type="match status" value="1"/>
</dbReference>
<keyword evidence="2" id="KW-1185">Reference proteome</keyword>
<dbReference type="InParanoid" id="A0A6P9E081"/>
<accession>A0A6P9E081</accession>
<dbReference type="KEGG" id="jre:118344323"/>
<feature type="region of interest" description="Disordered" evidence="1">
    <location>
        <begin position="173"/>
        <end position="205"/>
    </location>
</feature>
<dbReference type="AlphaFoldDB" id="A0A6P9E081"/>
<dbReference type="PANTHER" id="PTHR34222:SF99">
    <property type="entry name" value="PROTEIN, PUTATIVE-RELATED"/>
    <property type="match status" value="1"/>
</dbReference>
<protein>
    <submittedName>
        <fullName evidence="3">Uncharacterized protein LOC118344323</fullName>
    </submittedName>
</protein>
<feature type="compositionally biased region" description="Low complexity" evidence="1">
    <location>
        <begin position="173"/>
        <end position="182"/>
    </location>
</feature>
<organism evidence="2 3">
    <name type="scientific">Juglans regia</name>
    <name type="common">English walnut</name>
    <dbReference type="NCBI Taxonomy" id="51240"/>
    <lineage>
        <taxon>Eukaryota</taxon>
        <taxon>Viridiplantae</taxon>
        <taxon>Streptophyta</taxon>
        <taxon>Embryophyta</taxon>
        <taxon>Tracheophyta</taxon>
        <taxon>Spermatophyta</taxon>
        <taxon>Magnoliopsida</taxon>
        <taxon>eudicotyledons</taxon>
        <taxon>Gunneridae</taxon>
        <taxon>Pentapetalae</taxon>
        <taxon>rosids</taxon>
        <taxon>fabids</taxon>
        <taxon>Fagales</taxon>
        <taxon>Juglandaceae</taxon>
        <taxon>Juglans</taxon>
    </lineage>
</organism>
<reference evidence="3" key="1">
    <citation type="submission" date="2025-08" db="UniProtKB">
        <authorList>
            <consortium name="RefSeq"/>
        </authorList>
    </citation>
    <scope>IDENTIFICATION</scope>
    <source>
        <tissue evidence="3">Leaves</tissue>
    </source>
</reference>
<evidence type="ECO:0000313" key="3">
    <source>
        <dbReference type="RefSeq" id="XP_035540776.1"/>
    </source>
</evidence>
<dbReference type="Proteomes" id="UP000235220">
    <property type="component" value="Chromosome 13"/>
</dbReference>
<dbReference type="RefSeq" id="XP_035540776.1">
    <property type="nucleotide sequence ID" value="XM_035684883.1"/>
</dbReference>
<dbReference type="OrthoDB" id="5544992at2759"/>
<proteinExistence type="predicted"/>
<gene>
    <name evidence="3" type="primary">LOC118344323</name>
</gene>
<evidence type="ECO:0000313" key="2">
    <source>
        <dbReference type="Proteomes" id="UP000235220"/>
    </source>
</evidence>